<evidence type="ECO:0000259" key="2">
    <source>
        <dbReference type="PROSITE" id="PS50011"/>
    </source>
</evidence>
<dbReference type="AlphaFoldDB" id="A0A914X455"/>
<feature type="domain" description="CARD" evidence="3">
    <location>
        <begin position="1"/>
        <end position="64"/>
    </location>
</feature>
<dbReference type="Gene3D" id="1.10.533.10">
    <property type="entry name" value="Death Domain, Fas"/>
    <property type="match status" value="1"/>
</dbReference>
<dbReference type="SUPFAM" id="SSF56112">
    <property type="entry name" value="Protein kinase-like (PK-like)"/>
    <property type="match status" value="1"/>
</dbReference>
<dbReference type="SMART" id="SM00114">
    <property type="entry name" value="CARD"/>
    <property type="match status" value="1"/>
</dbReference>
<dbReference type="Proteomes" id="UP000887566">
    <property type="component" value="Unplaced"/>
</dbReference>
<feature type="region of interest" description="Disordered" evidence="1">
    <location>
        <begin position="605"/>
        <end position="645"/>
    </location>
</feature>
<feature type="compositionally biased region" description="Basic and acidic residues" evidence="1">
    <location>
        <begin position="631"/>
        <end position="645"/>
    </location>
</feature>
<dbReference type="SMART" id="SM00220">
    <property type="entry name" value="S_TKc"/>
    <property type="match status" value="1"/>
</dbReference>
<dbReference type="InterPro" id="IPR001315">
    <property type="entry name" value="CARD"/>
</dbReference>
<reference evidence="5" key="1">
    <citation type="submission" date="2022-11" db="UniProtKB">
        <authorList>
            <consortium name="WormBaseParasite"/>
        </authorList>
    </citation>
    <scope>IDENTIFICATION</scope>
</reference>
<organism evidence="4 5">
    <name type="scientific">Plectus sambesii</name>
    <dbReference type="NCBI Taxonomy" id="2011161"/>
    <lineage>
        <taxon>Eukaryota</taxon>
        <taxon>Metazoa</taxon>
        <taxon>Ecdysozoa</taxon>
        <taxon>Nematoda</taxon>
        <taxon>Chromadorea</taxon>
        <taxon>Plectida</taxon>
        <taxon>Plectina</taxon>
        <taxon>Plectoidea</taxon>
        <taxon>Plectidae</taxon>
        <taxon>Plectus</taxon>
    </lineage>
</organism>
<feature type="domain" description="Protein kinase" evidence="2">
    <location>
        <begin position="177"/>
        <end position="474"/>
    </location>
</feature>
<dbReference type="PROSITE" id="PS50209">
    <property type="entry name" value="CARD"/>
    <property type="match status" value="1"/>
</dbReference>
<dbReference type="GO" id="GO:0005524">
    <property type="term" value="F:ATP binding"/>
    <property type="evidence" value="ECO:0007669"/>
    <property type="project" value="InterPro"/>
</dbReference>
<dbReference type="InterPro" id="IPR011029">
    <property type="entry name" value="DEATH-like_dom_sf"/>
</dbReference>
<dbReference type="Pfam" id="PF00069">
    <property type="entry name" value="Pkinase"/>
    <property type="match status" value="1"/>
</dbReference>
<dbReference type="WBParaSite" id="PSAMB.scaffold640size52828.g7573.t1">
    <property type="protein sequence ID" value="PSAMB.scaffold640size52828.g7573.t1"/>
    <property type="gene ID" value="PSAMB.scaffold640size52828.g7573"/>
</dbReference>
<sequence length="803" mass="90782">MDTVKQNALNHCKNRIAETLDVNPVLDHLCVILTNEEVEVIKGKPTRASQSRELIDSLKRKGEQQKPFELLQEALSSYGVSQGWLAKEIQAKYNQLQADQPNREADNRIGSVQENKIAYNQNDTIGAGSDETVVYKKSDNVVISPAVHGSDIDIRSLIAVDDKMKSFRVLENEIFAFQNEGLIGHGRSGSKFPFRTEVLKYKLPPNNRFTTSSHLAGKKITFTIHNKISEQLTEFQKELNKVYDEIRKHCLLPQHPKILDFKAFYLEKDHFIIFTELMNGSVKKIMDDSKSTLPPEQALHYMIQATEGLYFLHSQRPAPVLHRDIKCANMLVTGEQNSELKLADFGLAHMVELASASLTVDASAPKSYAGTQGFMAPEVLRNLSASEPQPYGRKADVWSLACALFEMLYGSAPGNCSESDRHLFLLDPSSYTDNTKLTSDKEKPLKKLLHCMFIDDPDERPTAARANVGCRQRVAVQIRPAEESFHQSALEHRLGLTMMDDKALTSVIVTREQADSFDEAELCGHCVLLLEQLNACWSSLLSSREEDCTVRKELETARKDAEAQEEAGEQRYRLLAVEHDVLETDYRMLRNELRARVQVRHQAVATPDSVGAEGGQSPTHRMPSIMSAAPHRPESEMTESYRDEPPDRRQELRAAAFCPNAIKLMAKLEKFSGNLADNRILFVDWLKDFKVRIDMLGIDEQSVVALNVLRDNLIGAALQAFDLMPTDGRSFAHAVSYLVDKFDVRNSFNADYHLFVTMRQTQEETCEEYARRLQIRAQQVFRSKDEQTTDELLRGQFISGLLN</sequence>
<evidence type="ECO:0000259" key="3">
    <source>
        <dbReference type="PROSITE" id="PS50209"/>
    </source>
</evidence>
<dbReference type="InterPro" id="IPR000719">
    <property type="entry name" value="Prot_kinase_dom"/>
</dbReference>
<dbReference type="Pfam" id="PF00619">
    <property type="entry name" value="CARD"/>
    <property type="match status" value="1"/>
</dbReference>
<name>A0A914X455_9BILA</name>
<dbReference type="SUPFAM" id="SSF47986">
    <property type="entry name" value="DEATH domain"/>
    <property type="match status" value="1"/>
</dbReference>
<dbReference type="GO" id="GO:0004672">
    <property type="term" value="F:protein kinase activity"/>
    <property type="evidence" value="ECO:0007669"/>
    <property type="project" value="InterPro"/>
</dbReference>
<dbReference type="GO" id="GO:0005634">
    <property type="term" value="C:nucleus"/>
    <property type="evidence" value="ECO:0007669"/>
    <property type="project" value="TreeGrafter"/>
</dbReference>
<dbReference type="InterPro" id="IPR008271">
    <property type="entry name" value="Ser/Thr_kinase_AS"/>
</dbReference>
<accession>A0A914X455</accession>
<proteinExistence type="predicted"/>
<protein>
    <submittedName>
        <fullName evidence="5">Protein kinase domain-containing protein</fullName>
    </submittedName>
</protein>
<dbReference type="PANTHER" id="PTHR24345">
    <property type="entry name" value="SERINE/THREONINE-PROTEIN KINASE PLK"/>
    <property type="match status" value="1"/>
</dbReference>
<evidence type="ECO:0000313" key="5">
    <source>
        <dbReference type="WBParaSite" id="PSAMB.scaffold640size52828.g7573.t1"/>
    </source>
</evidence>
<dbReference type="InterPro" id="IPR011009">
    <property type="entry name" value="Kinase-like_dom_sf"/>
</dbReference>
<dbReference type="CDD" id="cd01671">
    <property type="entry name" value="CARD"/>
    <property type="match status" value="1"/>
</dbReference>
<keyword evidence="4" id="KW-1185">Reference proteome</keyword>
<dbReference type="GO" id="GO:0042981">
    <property type="term" value="P:regulation of apoptotic process"/>
    <property type="evidence" value="ECO:0007669"/>
    <property type="project" value="InterPro"/>
</dbReference>
<dbReference type="Gene3D" id="1.10.510.10">
    <property type="entry name" value="Transferase(Phosphotransferase) domain 1"/>
    <property type="match status" value="1"/>
</dbReference>
<dbReference type="PROSITE" id="PS50011">
    <property type="entry name" value="PROTEIN_KINASE_DOM"/>
    <property type="match status" value="1"/>
</dbReference>
<evidence type="ECO:0000256" key="1">
    <source>
        <dbReference type="SAM" id="MobiDB-lite"/>
    </source>
</evidence>
<dbReference type="PROSITE" id="PS00108">
    <property type="entry name" value="PROTEIN_KINASE_ST"/>
    <property type="match status" value="1"/>
</dbReference>
<evidence type="ECO:0000313" key="4">
    <source>
        <dbReference type="Proteomes" id="UP000887566"/>
    </source>
</evidence>